<keyword evidence="10" id="KW-1185">Reference proteome</keyword>
<name>B9RVC1_RICCO</name>
<dbReference type="eggNOG" id="KOG0143">
    <property type="taxonomic scope" value="Eukaryota"/>
</dbReference>
<evidence type="ECO:0000256" key="5">
    <source>
        <dbReference type="ARBA" id="ARBA00023004"/>
    </source>
</evidence>
<comment type="similarity">
    <text evidence="1 7">Belongs to the iron/ascorbate-dependent oxidoreductase family.</text>
</comment>
<evidence type="ECO:0000313" key="9">
    <source>
        <dbReference type="EMBL" id="EEF44854.1"/>
    </source>
</evidence>
<keyword evidence="2 7" id="KW-0479">Metal-binding</keyword>
<dbReference type="Gene3D" id="2.60.120.330">
    <property type="entry name" value="B-lactam Antibiotic, Isopenicillin N Synthase, Chain"/>
    <property type="match status" value="1"/>
</dbReference>
<reference evidence="10" key="1">
    <citation type="journal article" date="2010" name="Nat. Biotechnol.">
        <title>Draft genome sequence of the oilseed species Ricinus communis.</title>
        <authorList>
            <person name="Chan A.P."/>
            <person name="Crabtree J."/>
            <person name="Zhao Q."/>
            <person name="Lorenzi H."/>
            <person name="Orvis J."/>
            <person name="Puiu D."/>
            <person name="Melake-Berhan A."/>
            <person name="Jones K.M."/>
            <person name="Redman J."/>
            <person name="Chen G."/>
            <person name="Cahoon E.B."/>
            <person name="Gedil M."/>
            <person name="Stanke M."/>
            <person name="Haas B.J."/>
            <person name="Wortman J.R."/>
            <person name="Fraser-Liggett C.M."/>
            <person name="Ravel J."/>
            <person name="Rabinowicz P.D."/>
        </authorList>
    </citation>
    <scope>NUCLEOTIDE SEQUENCE [LARGE SCALE GENOMIC DNA]</scope>
    <source>
        <strain evidence="10">cv. Hale</strain>
    </source>
</reference>
<dbReference type="GO" id="GO:0016706">
    <property type="term" value="F:2-oxoglutarate-dependent dioxygenase activity"/>
    <property type="evidence" value="ECO:0000318"/>
    <property type="project" value="GO_Central"/>
</dbReference>
<proteinExistence type="inferred from homology"/>
<gene>
    <name evidence="9" type="ORF">RCOM_0901980</name>
</gene>
<dbReference type="GO" id="GO:0046872">
    <property type="term" value="F:metal ion binding"/>
    <property type="evidence" value="ECO:0007669"/>
    <property type="project" value="UniProtKB-KW"/>
</dbReference>
<accession>B9RVC1</accession>
<evidence type="ECO:0000256" key="6">
    <source>
        <dbReference type="ARBA" id="ARBA00057022"/>
    </source>
</evidence>
<dbReference type="InterPro" id="IPR026992">
    <property type="entry name" value="DIOX_N"/>
</dbReference>
<dbReference type="GO" id="GO:0016707">
    <property type="term" value="F:gibberellin 3-beta-dioxygenase activity"/>
    <property type="evidence" value="ECO:0007669"/>
    <property type="project" value="UniProtKB-EC"/>
</dbReference>
<evidence type="ECO:0000256" key="2">
    <source>
        <dbReference type="ARBA" id="ARBA00022723"/>
    </source>
</evidence>
<keyword evidence="4 7" id="KW-0560">Oxidoreductase</keyword>
<evidence type="ECO:0000256" key="7">
    <source>
        <dbReference type="RuleBase" id="RU003682"/>
    </source>
</evidence>
<dbReference type="Pfam" id="PF03171">
    <property type="entry name" value="2OG-FeII_Oxy"/>
    <property type="match status" value="1"/>
</dbReference>
<dbReference type="AlphaFoldDB" id="B9RVC1"/>
<evidence type="ECO:0000256" key="3">
    <source>
        <dbReference type="ARBA" id="ARBA00022964"/>
    </source>
</evidence>
<dbReference type="OrthoDB" id="288590at2759"/>
<organism evidence="9 10">
    <name type="scientific">Ricinus communis</name>
    <name type="common">Castor bean</name>
    <dbReference type="NCBI Taxonomy" id="3988"/>
    <lineage>
        <taxon>Eukaryota</taxon>
        <taxon>Viridiplantae</taxon>
        <taxon>Streptophyta</taxon>
        <taxon>Embryophyta</taxon>
        <taxon>Tracheophyta</taxon>
        <taxon>Spermatophyta</taxon>
        <taxon>Magnoliopsida</taxon>
        <taxon>eudicotyledons</taxon>
        <taxon>Gunneridae</taxon>
        <taxon>Pentapetalae</taxon>
        <taxon>rosids</taxon>
        <taxon>fabids</taxon>
        <taxon>Malpighiales</taxon>
        <taxon>Euphorbiaceae</taxon>
        <taxon>Acalyphoideae</taxon>
        <taxon>Acalypheae</taxon>
        <taxon>Ricinus</taxon>
    </lineage>
</organism>
<dbReference type="OMA" id="MQNKCQR"/>
<keyword evidence="3" id="KW-0223">Dioxygenase</keyword>
<dbReference type="PROSITE" id="PS51471">
    <property type="entry name" value="FE2OG_OXY"/>
    <property type="match status" value="1"/>
</dbReference>
<dbReference type="PANTHER" id="PTHR47990">
    <property type="entry name" value="2-OXOGLUTARATE (2OG) AND FE(II)-DEPENDENT OXYGENASE SUPERFAMILY PROTEIN-RELATED"/>
    <property type="match status" value="1"/>
</dbReference>
<dbReference type="SUPFAM" id="SSF51197">
    <property type="entry name" value="Clavaminate synthase-like"/>
    <property type="match status" value="1"/>
</dbReference>
<evidence type="ECO:0000259" key="8">
    <source>
        <dbReference type="PROSITE" id="PS51471"/>
    </source>
</evidence>
<comment type="function">
    <text evidence="6">Probable 2-oxoglutarate-dependent dioxygenase that may be involved in glucosinolates biosynthesis. May play a role in the production of aliphatic glucosinolates.</text>
</comment>
<dbReference type="InterPro" id="IPR044861">
    <property type="entry name" value="IPNS-like_FE2OG_OXY"/>
</dbReference>
<feature type="domain" description="Fe2OG dioxygenase" evidence="8">
    <location>
        <begin position="146"/>
        <end position="265"/>
    </location>
</feature>
<evidence type="ECO:0000256" key="4">
    <source>
        <dbReference type="ARBA" id="ARBA00023002"/>
    </source>
</evidence>
<dbReference type="InterPro" id="IPR005123">
    <property type="entry name" value="Oxoglu/Fe-dep_dioxygenase_dom"/>
</dbReference>
<dbReference type="InParanoid" id="B9RVC1"/>
<protein>
    <submittedName>
        <fullName evidence="9">Gibberellin 20 oxidase, putative</fullName>
        <ecNumber evidence="9">1.14.11.15</ecNumber>
    </submittedName>
</protein>
<dbReference type="KEGG" id="rcu:8282710"/>
<dbReference type="Proteomes" id="UP000008311">
    <property type="component" value="Unassembled WGS sequence"/>
</dbReference>
<dbReference type="InterPro" id="IPR050231">
    <property type="entry name" value="Iron_ascorbate_oxido_reductase"/>
</dbReference>
<dbReference type="FunFam" id="2.60.120.330:FF:000022">
    <property type="entry name" value="Probable 2-oxoglutarate-dependent dioxygenase AOP1.2"/>
    <property type="match status" value="1"/>
</dbReference>
<dbReference type="STRING" id="3988.B9RVC1"/>
<sequence length="307" mass="35014">MVVEAAPKLPALDFSQETLKPGSSCWLKACGEVRTALEEYGCFVVEYKKLSLELRDEVFAELKELFDLPTAVKMQNKCQRPLISYIGQNSRIPLHESMGIEDADTPEAAQNFTNLMWPNGNDRFSECIHAYGKLVVELDKIVTRMIFESYGLGKYHDSYVESTCYVIRLLKTRAPKEDETVLGLGAHTDTSFTTILHQNQVNGLEIDTKDGKKINVDFSPTSFVVMAGDALMAWSNDRIKSPRHQVIMNGKVDRYSMGLFTFNNGNLQVPEELVNEDHPLTYKPFNHIEFLHFYQNNHRPIRFYCGI</sequence>
<dbReference type="EC" id="1.14.11.15" evidence="9"/>
<evidence type="ECO:0000313" key="10">
    <source>
        <dbReference type="Proteomes" id="UP000008311"/>
    </source>
</evidence>
<evidence type="ECO:0000256" key="1">
    <source>
        <dbReference type="ARBA" id="ARBA00008056"/>
    </source>
</evidence>
<dbReference type="InterPro" id="IPR027443">
    <property type="entry name" value="IPNS-like_sf"/>
</dbReference>
<dbReference type="Pfam" id="PF14226">
    <property type="entry name" value="DIOX_N"/>
    <property type="match status" value="1"/>
</dbReference>
<keyword evidence="5 7" id="KW-0408">Iron</keyword>
<dbReference type="EMBL" id="EQ973818">
    <property type="protein sequence ID" value="EEF44854.1"/>
    <property type="molecule type" value="Genomic_DNA"/>
</dbReference>